<dbReference type="EMBL" id="CAJVPQ010012788">
    <property type="protein sequence ID" value="CAG8733133.1"/>
    <property type="molecule type" value="Genomic_DNA"/>
</dbReference>
<evidence type="ECO:0000313" key="3">
    <source>
        <dbReference type="Proteomes" id="UP000789570"/>
    </source>
</evidence>
<evidence type="ECO:0000256" key="1">
    <source>
        <dbReference type="SAM" id="MobiDB-lite"/>
    </source>
</evidence>
<feature type="compositionally biased region" description="Polar residues" evidence="1">
    <location>
        <begin position="59"/>
        <end position="72"/>
    </location>
</feature>
<feature type="compositionally biased region" description="Polar residues" evidence="1">
    <location>
        <begin position="130"/>
        <end position="139"/>
    </location>
</feature>
<feature type="region of interest" description="Disordered" evidence="1">
    <location>
        <begin position="58"/>
        <end position="139"/>
    </location>
</feature>
<dbReference type="OrthoDB" id="2435144at2759"/>
<evidence type="ECO:0000313" key="2">
    <source>
        <dbReference type="EMBL" id="CAG8733133.1"/>
    </source>
</evidence>
<protein>
    <submittedName>
        <fullName evidence="2">15093_t:CDS:1</fullName>
    </submittedName>
</protein>
<organism evidence="2 3">
    <name type="scientific">Funneliformis caledonium</name>
    <dbReference type="NCBI Taxonomy" id="1117310"/>
    <lineage>
        <taxon>Eukaryota</taxon>
        <taxon>Fungi</taxon>
        <taxon>Fungi incertae sedis</taxon>
        <taxon>Mucoromycota</taxon>
        <taxon>Glomeromycotina</taxon>
        <taxon>Glomeromycetes</taxon>
        <taxon>Glomerales</taxon>
        <taxon>Glomeraceae</taxon>
        <taxon>Funneliformis</taxon>
    </lineage>
</organism>
<comment type="caution">
    <text evidence="2">The sequence shown here is derived from an EMBL/GenBank/DDBJ whole genome shotgun (WGS) entry which is preliminary data.</text>
</comment>
<sequence>MPRQKKTCINKNHSKVTNIKPRTRNLIKCKCLLHCNESPSIKEREKKIVVEAVEEDRNSLNNSFSDSESILEQVSIEESSDEECFEIPPGDEESSSTNDVRDLSEDDLSFEQFIAPDLDDLEFEPDHEYPSTNINFDDS</sequence>
<proteinExistence type="predicted"/>
<keyword evidence="3" id="KW-1185">Reference proteome</keyword>
<dbReference type="AlphaFoldDB" id="A0A9N9IE36"/>
<reference evidence="2" key="1">
    <citation type="submission" date="2021-06" db="EMBL/GenBank/DDBJ databases">
        <authorList>
            <person name="Kallberg Y."/>
            <person name="Tangrot J."/>
            <person name="Rosling A."/>
        </authorList>
    </citation>
    <scope>NUCLEOTIDE SEQUENCE</scope>
    <source>
        <strain evidence="2">UK204</strain>
    </source>
</reference>
<dbReference type="Proteomes" id="UP000789570">
    <property type="component" value="Unassembled WGS sequence"/>
</dbReference>
<accession>A0A9N9IE36</accession>
<name>A0A9N9IE36_9GLOM</name>
<feature type="compositionally biased region" description="Acidic residues" evidence="1">
    <location>
        <begin position="78"/>
        <end position="94"/>
    </location>
</feature>
<gene>
    <name evidence="2" type="ORF">FCALED_LOCUS15116</name>
</gene>